<evidence type="ECO:0000313" key="10">
    <source>
        <dbReference type="Proteomes" id="UP000092971"/>
    </source>
</evidence>
<evidence type="ECO:0000313" key="9">
    <source>
        <dbReference type="EMBL" id="ANW98274.1"/>
    </source>
</evidence>
<dbReference type="PROSITE" id="PS51826">
    <property type="entry name" value="PSBD"/>
    <property type="match status" value="1"/>
</dbReference>
<dbReference type="Pfam" id="PF00198">
    <property type="entry name" value="2-oxoacid_dh"/>
    <property type="match status" value="1"/>
</dbReference>
<dbReference type="Pfam" id="PF00364">
    <property type="entry name" value="Biotin_lipoyl"/>
    <property type="match status" value="1"/>
</dbReference>
<dbReference type="PROSITE" id="PS50968">
    <property type="entry name" value="BIOTINYL_LIPOYL"/>
    <property type="match status" value="1"/>
</dbReference>
<evidence type="ECO:0000256" key="4">
    <source>
        <dbReference type="ARBA" id="ARBA00022823"/>
    </source>
</evidence>
<evidence type="ECO:0000256" key="6">
    <source>
        <dbReference type="RuleBase" id="RU003423"/>
    </source>
</evidence>
<dbReference type="RefSeq" id="WP_015358553.1">
    <property type="nucleotide sequence ID" value="NZ_CP014672.1"/>
</dbReference>
<evidence type="ECO:0000256" key="1">
    <source>
        <dbReference type="ARBA" id="ARBA00001938"/>
    </source>
</evidence>
<sequence length="456" mass="50146">MATPVVMPRQGNTVESCILTQWFVKKGDRVKEGDLLFAYETDKAAFEEEAKVSGTVLEIFFNEGDDIPVLTNVCVIGEEGEDITPFIPGGAPGNEEGRETGKIEPLEKTADEAQKPAETIMAKDGEERIFISPRARNLAEKIGADFRFATPTGPEGRIIERDIRKLQQEGYLVTPAAKEEYLNLDRPVEGSGIGGRVTTADVGRTATISVSGERADETPKAETVTSEYEEVKLTNIRKVIAKTMHESLSQMAQLTMNISFDATEILNLRQKFKATAEVIGLANITLNDILIYAVSRVLPKHRDLNAHFMGDTIRYFKNVHMGVAVDTERGLMVPTLFNANLKSLNEIAMETKELANACRKGTISPDLLKGGTFTITNLGVYGIESFTPVINPPQTAILGVNTVERKFREKDGVIEPYMSMSLSLTFDHRAVDGAPAARFLKDLKDALENFTVLLAK</sequence>
<feature type="domain" description="Peripheral subunit-binding (PSBD)" evidence="8">
    <location>
        <begin position="130"/>
        <end position="167"/>
    </location>
</feature>
<keyword evidence="4 6" id="KW-0450">Lipoyl</keyword>
<dbReference type="GO" id="GO:0031405">
    <property type="term" value="F:lipoic acid binding"/>
    <property type="evidence" value="ECO:0007669"/>
    <property type="project" value="TreeGrafter"/>
</dbReference>
<organism evidence="9 10">
    <name type="scientific">Thermoclostridium stercorarium subsp. thermolacticum DSM 2910</name>
    <dbReference type="NCBI Taxonomy" id="1121336"/>
    <lineage>
        <taxon>Bacteria</taxon>
        <taxon>Bacillati</taxon>
        <taxon>Bacillota</taxon>
        <taxon>Clostridia</taxon>
        <taxon>Eubacteriales</taxon>
        <taxon>Oscillospiraceae</taxon>
        <taxon>Thermoclostridium</taxon>
    </lineage>
</organism>
<evidence type="ECO:0000256" key="5">
    <source>
        <dbReference type="ARBA" id="ARBA00023315"/>
    </source>
</evidence>
<name>A0A1B1YBZ2_THEST</name>
<accession>A0A1B1YBZ2</accession>
<evidence type="ECO:0000259" key="8">
    <source>
        <dbReference type="PROSITE" id="PS51826"/>
    </source>
</evidence>
<proteinExistence type="inferred from homology"/>
<dbReference type="InterPro" id="IPR011053">
    <property type="entry name" value="Single_hybrid_motif"/>
</dbReference>
<dbReference type="InterPro" id="IPR036625">
    <property type="entry name" value="E3-bd_dom_sf"/>
</dbReference>
<dbReference type="InterPro" id="IPR001078">
    <property type="entry name" value="2-oxoacid_DH_actylTfrase"/>
</dbReference>
<comment type="cofactor">
    <cofactor evidence="1 6">
        <name>(R)-lipoate</name>
        <dbReference type="ChEBI" id="CHEBI:83088"/>
    </cofactor>
</comment>
<dbReference type="SUPFAM" id="SSF52777">
    <property type="entry name" value="CoA-dependent acyltransferases"/>
    <property type="match status" value="1"/>
</dbReference>
<dbReference type="Gene3D" id="4.10.320.10">
    <property type="entry name" value="E3-binding domain"/>
    <property type="match status" value="1"/>
</dbReference>
<dbReference type="Gene3D" id="3.30.559.10">
    <property type="entry name" value="Chloramphenicol acetyltransferase-like domain"/>
    <property type="match status" value="1"/>
</dbReference>
<gene>
    <name evidence="9" type="ORF">CSTERTH_04095</name>
</gene>
<dbReference type="GO" id="GO:0005737">
    <property type="term" value="C:cytoplasm"/>
    <property type="evidence" value="ECO:0007669"/>
    <property type="project" value="TreeGrafter"/>
</dbReference>
<dbReference type="EC" id="2.3.1.-" evidence="6"/>
<dbReference type="OrthoDB" id="9805770at2"/>
<feature type="domain" description="Lipoyl-binding" evidence="7">
    <location>
        <begin position="2"/>
        <end position="77"/>
    </location>
</feature>
<dbReference type="AlphaFoldDB" id="A0A1B1YBZ2"/>
<evidence type="ECO:0000259" key="7">
    <source>
        <dbReference type="PROSITE" id="PS50968"/>
    </source>
</evidence>
<dbReference type="CDD" id="cd06849">
    <property type="entry name" value="lipoyl_domain"/>
    <property type="match status" value="1"/>
</dbReference>
<dbReference type="InterPro" id="IPR023213">
    <property type="entry name" value="CAT-like_dom_sf"/>
</dbReference>
<dbReference type="Proteomes" id="UP000092971">
    <property type="component" value="Chromosome"/>
</dbReference>
<dbReference type="InterPro" id="IPR004167">
    <property type="entry name" value="PSBD"/>
</dbReference>
<dbReference type="EMBL" id="CP014672">
    <property type="protein sequence ID" value="ANW98274.1"/>
    <property type="molecule type" value="Genomic_DNA"/>
</dbReference>
<keyword evidence="3 6" id="KW-0808">Transferase</keyword>
<dbReference type="SUPFAM" id="SSF51230">
    <property type="entry name" value="Single hybrid motif"/>
    <property type="match status" value="1"/>
</dbReference>
<dbReference type="SUPFAM" id="SSF47005">
    <property type="entry name" value="Peripheral subunit-binding domain of 2-oxo acid dehydrogenase complex"/>
    <property type="match status" value="1"/>
</dbReference>
<evidence type="ECO:0000256" key="3">
    <source>
        <dbReference type="ARBA" id="ARBA00022679"/>
    </source>
</evidence>
<dbReference type="InterPro" id="IPR000089">
    <property type="entry name" value="Biotin_lipoyl"/>
</dbReference>
<dbReference type="Pfam" id="PF02817">
    <property type="entry name" value="E3_binding"/>
    <property type="match status" value="1"/>
</dbReference>
<reference evidence="9 10" key="1">
    <citation type="submission" date="2016-02" db="EMBL/GenBank/DDBJ databases">
        <title>Comparison of Clostridium stercorarium subspecies using comparative genomics and transcriptomics.</title>
        <authorList>
            <person name="Schellenberg J."/>
            <person name="Thallinger G."/>
            <person name="Levin D.B."/>
            <person name="Zhang X."/>
            <person name="Alvare G."/>
            <person name="Fristensky B."/>
            <person name="Sparling R."/>
        </authorList>
    </citation>
    <scope>NUCLEOTIDE SEQUENCE [LARGE SCALE GENOMIC DNA]</scope>
    <source>
        <strain evidence="9 10">DSM 2910</strain>
    </source>
</reference>
<dbReference type="InterPro" id="IPR050743">
    <property type="entry name" value="2-oxoacid_DH_E2_comp"/>
</dbReference>
<dbReference type="GO" id="GO:0016407">
    <property type="term" value="F:acetyltransferase activity"/>
    <property type="evidence" value="ECO:0007669"/>
    <property type="project" value="TreeGrafter"/>
</dbReference>
<protein>
    <recommendedName>
        <fullName evidence="6">Dihydrolipoamide acetyltransferase component of pyruvate dehydrogenase complex</fullName>
        <ecNumber evidence="6">2.3.1.-</ecNumber>
    </recommendedName>
</protein>
<dbReference type="PANTHER" id="PTHR43178:SF5">
    <property type="entry name" value="LIPOAMIDE ACYLTRANSFERASE COMPONENT OF BRANCHED-CHAIN ALPHA-KETO ACID DEHYDROGENASE COMPLEX, MITOCHONDRIAL"/>
    <property type="match status" value="1"/>
</dbReference>
<keyword evidence="5 6" id="KW-0012">Acyltransferase</keyword>
<comment type="similarity">
    <text evidence="2 6">Belongs to the 2-oxoacid dehydrogenase family.</text>
</comment>
<dbReference type="PANTHER" id="PTHR43178">
    <property type="entry name" value="DIHYDROLIPOAMIDE ACETYLTRANSFERASE COMPONENT OF PYRUVATE DEHYDROGENASE COMPLEX"/>
    <property type="match status" value="1"/>
</dbReference>
<dbReference type="Gene3D" id="2.40.50.100">
    <property type="match status" value="1"/>
</dbReference>
<evidence type="ECO:0000256" key="2">
    <source>
        <dbReference type="ARBA" id="ARBA00007317"/>
    </source>
</evidence>